<keyword evidence="14" id="KW-1185">Reference proteome</keyword>
<dbReference type="Proteomes" id="UP000254889">
    <property type="component" value="Chromosome"/>
</dbReference>
<feature type="domain" description="Ketopantoate reductase N-terminal" evidence="11">
    <location>
        <begin position="77"/>
        <end position="224"/>
    </location>
</feature>
<sequence length="386" mass="41059">MVPAAFFRTRRATTTWKAVCGSLSTCSMGRSCLRRQKPIQQRFFVRRPTVPFAADVDRLERIASIRAARGVAMSSHILIVGCGAIGGLFAAALSEITKVTAYDANADHVAAIERDGLRITGKTPRLARIAAVSDAAALQGVAFDAVIFLIKSKFTAQALAQLQPRLGGKPMLVTLQNGMDNTEVLLSSPAATVVRGVTMNAGRYIGPGEIENLIEGKSWLGPVRGTVEDVKPLAALLTAAGYPTDVLADPMGAVWSKFIFNCVMNPVGALMMGDNAARYDVAEMRTLIDDMAAECMAVVQGLGGSFAFPPMEFVEKVRAGEIPLSKHAGSMALDIARGAPTEIDELTGFIVREGDRLGVPVPACRTVYRLAKGLEAASARRVPVAR</sequence>
<proteinExistence type="inferred from homology"/>
<dbReference type="FunFam" id="1.10.1040.10:FF:000017">
    <property type="entry name" value="2-dehydropantoate 2-reductase"/>
    <property type="match status" value="1"/>
</dbReference>
<evidence type="ECO:0000256" key="5">
    <source>
        <dbReference type="ARBA" id="ARBA00022655"/>
    </source>
</evidence>
<organism evidence="13 14">
    <name type="scientific">Pseudolabrys taiwanensis</name>
    <dbReference type="NCBI Taxonomy" id="331696"/>
    <lineage>
        <taxon>Bacteria</taxon>
        <taxon>Pseudomonadati</taxon>
        <taxon>Pseudomonadota</taxon>
        <taxon>Alphaproteobacteria</taxon>
        <taxon>Hyphomicrobiales</taxon>
        <taxon>Xanthobacteraceae</taxon>
        <taxon>Pseudolabrys</taxon>
    </lineage>
</organism>
<dbReference type="InterPro" id="IPR013332">
    <property type="entry name" value="KPR_N"/>
</dbReference>
<evidence type="ECO:0000313" key="13">
    <source>
        <dbReference type="EMBL" id="AXK81813.1"/>
    </source>
</evidence>
<protein>
    <recommendedName>
        <fullName evidence="4">2-dehydropantoate 2-reductase</fullName>
        <ecNumber evidence="3">1.1.1.169</ecNumber>
    </recommendedName>
    <alternativeName>
        <fullName evidence="8">Ketopantoate reductase</fullName>
    </alternativeName>
</protein>
<dbReference type="PANTHER" id="PTHR21708">
    <property type="entry name" value="PROBABLE 2-DEHYDROPANTOATE 2-REDUCTASE"/>
    <property type="match status" value="1"/>
</dbReference>
<keyword evidence="10" id="KW-0812">Transmembrane</keyword>
<dbReference type="AlphaFoldDB" id="A0A345ZY16"/>
<evidence type="ECO:0000259" key="11">
    <source>
        <dbReference type="Pfam" id="PF02558"/>
    </source>
</evidence>
<dbReference type="InterPro" id="IPR003710">
    <property type="entry name" value="ApbA"/>
</dbReference>
<dbReference type="EC" id="1.1.1.169" evidence="3"/>
<dbReference type="GO" id="GO:0008677">
    <property type="term" value="F:2-dehydropantoate 2-reductase activity"/>
    <property type="evidence" value="ECO:0007669"/>
    <property type="project" value="UniProtKB-EC"/>
</dbReference>
<dbReference type="SUPFAM" id="SSF48179">
    <property type="entry name" value="6-phosphogluconate dehydrogenase C-terminal domain-like"/>
    <property type="match status" value="1"/>
</dbReference>
<dbReference type="EMBL" id="CP031417">
    <property type="protein sequence ID" value="AXK81813.1"/>
    <property type="molecule type" value="Genomic_DNA"/>
</dbReference>
<dbReference type="InterPro" id="IPR008927">
    <property type="entry name" value="6-PGluconate_DH-like_C_sf"/>
</dbReference>
<dbReference type="GO" id="GO:0015940">
    <property type="term" value="P:pantothenate biosynthetic process"/>
    <property type="evidence" value="ECO:0007669"/>
    <property type="project" value="UniProtKB-UniPathway"/>
</dbReference>
<dbReference type="Pfam" id="PF08546">
    <property type="entry name" value="ApbA_C"/>
    <property type="match status" value="1"/>
</dbReference>
<comment type="pathway">
    <text evidence="1">Cofactor biosynthesis; (R)-pantothenate biosynthesis; (R)-pantoate from 3-methyl-2-oxobutanoate: step 2/2.</text>
</comment>
<comment type="similarity">
    <text evidence="2">Belongs to the ketopantoate reductase family.</text>
</comment>
<dbReference type="GO" id="GO:0005737">
    <property type="term" value="C:cytoplasm"/>
    <property type="evidence" value="ECO:0007669"/>
    <property type="project" value="TreeGrafter"/>
</dbReference>
<dbReference type="NCBIfam" id="TIGR00745">
    <property type="entry name" value="apbA_panE"/>
    <property type="match status" value="1"/>
</dbReference>
<gene>
    <name evidence="13" type="ORF">DW352_15555</name>
</gene>
<feature type="domain" description="Ketopantoate reductase C-terminal" evidence="12">
    <location>
        <begin position="251"/>
        <end position="375"/>
    </location>
</feature>
<evidence type="ECO:0000259" key="12">
    <source>
        <dbReference type="Pfam" id="PF08546"/>
    </source>
</evidence>
<name>A0A345ZY16_9HYPH</name>
<accession>A0A345ZY16</accession>
<evidence type="ECO:0000256" key="4">
    <source>
        <dbReference type="ARBA" id="ARBA00019465"/>
    </source>
</evidence>
<dbReference type="Gene3D" id="1.10.1040.10">
    <property type="entry name" value="N-(1-d-carboxylethyl)-l-norvaline Dehydrogenase, domain 2"/>
    <property type="match status" value="1"/>
</dbReference>
<keyword evidence="5" id="KW-0566">Pantothenate biosynthesis</keyword>
<dbReference type="InterPro" id="IPR051402">
    <property type="entry name" value="KPR-Related"/>
</dbReference>
<dbReference type="SUPFAM" id="SSF51735">
    <property type="entry name" value="NAD(P)-binding Rossmann-fold domains"/>
    <property type="match status" value="1"/>
</dbReference>
<dbReference type="KEGG" id="ptaw:DW352_15555"/>
<reference evidence="13 14" key="1">
    <citation type="submission" date="2018-07" db="EMBL/GenBank/DDBJ databases">
        <authorList>
            <person name="Quirk P.G."/>
            <person name="Krulwich T.A."/>
        </authorList>
    </citation>
    <scope>NUCLEOTIDE SEQUENCE [LARGE SCALE GENOMIC DNA]</scope>
    <source>
        <strain evidence="13 14">CC-BB4</strain>
    </source>
</reference>
<dbReference type="PANTHER" id="PTHR21708:SF26">
    <property type="entry name" value="2-DEHYDROPANTOATE 2-REDUCTASE"/>
    <property type="match status" value="1"/>
</dbReference>
<dbReference type="UniPathway" id="UPA00028">
    <property type="reaction ID" value="UER00004"/>
</dbReference>
<comment type="catalytic activity">
    <reaction evidence="9">
        <text>(R)-pantoate + NADP(+) = 2-dehydropantoate + NADPH + H(+)</text>
        <dbReference type="Rhea" id="RHEA:16233"/>
        <dbReference type="ChEBI" id="CHEBI:11561"/>
        <dbReference type="ChEBI" id="CHEBI:15378"/>
        <dbReference type="ChEBI" id="CHEBI:15980"/>
        <dbReference type="ChEBI" id="CHEBI:57783"/>
        <dbReference type="ChEBI" id="CHEBI:58349"/>
        <dbReference type="EC" id="1.1.1.169"/>
    </reaction>
</comment>
<evidence type="ECO:0000256" key="9">
    <source>
        <dbReference type="ARBA" id="ARBA00048793"/>
    </source>
</evidence>
<dbReference type="InterPro" id="IPR036291">
    <property type="entry name" value="NAD(P)-bd_dom_sf"/>
</dbReference>
<dbReference type="Pfam" id="PF02558">
    <property type="entry name" value="ApbA"/>
    <property type="match status" value="1"/>
</dbReference>
<evidence type="ECO:0000256" key="2">
    <source>
        <dbReference type="ARBA" id="ARBA00007870"/>
    </source>
</evidence>
<dbReference type="InterPro" id="IPR013328">
    <property type="entry name" value="6PGD_dom2"/>
</dbReference>
<keyword evidence="10" id="KW-0472">Membrane</keyword>
<evidence type="ECO:0000256" key="6">
    <source>
        <dbReference type="ARBA" id="ARBA00022857"/>
    </source>
</evidence>
<keyword evidence="7" id="KW-0560">Oxidoreductase</keyword>
<keyword evidence="6" id="KW-0521">NADP</keyword>
<feature type="transmembrane region" description="Helical" evidence="10">
    <location>
        <begin position="71"/>
        <end position="93"/>
    </location>
</feature>
<evidence type="ECO:0000256" key="7">
    <source>
        <dbReference type="ARBA" id="ARBA00023002"/>
    </source>
</evidence>
<keyword evidence="10" id="KW-1133">Transmembrane helix</keyword>
<evidence type="ECO:0000313" key="14">
    <source>
        <dbReference type="Proteomes" id="UP000254889"/>
    </source>
</evidence>
<dbReference type="InterPro" id="IPR013752">
    <property type="entry name" value="KPA_reductase"/>
</dbReference>
<evidence type="ECO:0000256" key="10">
    <source>
        <dbReference type="SAM" id="Phobius"/>
    </source>
</evidence>
<evidence type="ECO:0000256" key="3">
    <source>
        <dbReference type="ARBA" id="ARBA00013014"/>
    </source>
</evidence>
<dbReference type="RefSeq" id="WP_115692192.1">
    <property type="nucleotide sequence ID" value="NZ_CP031417.1"/>
</dbReference>
<evidence type="ECO:0000256" key="8">
    <source>
        <dbReference type="ARBA" id="ARBA00032024"/>
    </source>
</evidence>
<evidence type="ECO:0000256" key="1">
    <source>
        <dbReference type="ARBA" id="ARBA00004994"/>
    </source>
</evidence>
<dbReference type="Gene3D" id="3.40.50.720">
    <property type="entry name" value="NAD(P)-binding Rossmann-like Domain"/>
    <property type="match status" value="1"/>
</dbReference>
<dbReference type="OrthoDB" id="9796561at2"/>